<organism evidence="10 11">
    <name type="scientific">Tripterygium wilfordii</name>
    <name type="common">Thunder God vine</name>
    <dbReference type="NCBI Taxonomy" id="458696"/>
    <lineage>
        <taxon>Eukaryota</taxon>
        <taxon>Viridiplantae</taxon>
        <taxon>Streptophyta</taxon>
        <taxon>Embryophyta</taxon>
        <taxon>Tracheophyta</taxon>
        <taxon>Spermatophyta</taxon>
        <taxon>Magnoliopsida</taxon>
        <taxon>eudicotyledons</taxon>
        <taxon>Gunneridae</taxon>
        <taxon>Pentapetalae</taxon>
        <taxon>rosids</taxon>
        <taxon>fabids</taxon>
        <taxon>Celastrales</taxon>
        <taxon>Celastraceae</taxon>
        <taxon>Tripterygium</taxon>
    </lineage>
</organism>
<dbReference type="PROSITE" id="PS00086">
    <property type="entry name" value="CYTOCHROME_P450"/>
    <property type="match status" value="1"/>
</dbReference>
<keyword evidence="3" id="KW-0812">Transmembrane</keyword>
<comment type="caution">
    <text evidence="10">The sequence shown here is derived from an EMBL/GenBank/DDBJ whole genome shotgun (WGS) entry which is preliminary data.</text>
</comment>
<dbReference type="PANTHER" id="PTHR24298:SF835">
    <property type="entry name" value="P450, PUTATIVE-RELATED"/>
    <property type="match status" value="1"/>
</dbReference>
<evidence type="ECO:0000256" key="6">
    <source>
        <dbReference type="ARBA" id="ARBA00023136"/>
    </source>
</evidence>
<dbReference type="EMBL" id="JAAARO010000023">
    <property type="protein sequence ID" value="KAF5725782.1"/>
    <property type="molecule type" value="Genomic_DNA"/>
</dbReference>
<reference evidence="10 11" key="1">
    <citation type="journal article" date="2020" name="Nat. Commun.">
        <title>Genome of Tripterygium wilfordii and identification of cytochrome P450 involved in triptolide biosynthesis.</title>
        <authorList>
            <person name="Tu L."/>
            <person name="Su P."/>
            <person name="Zhang Z."/>
            <person name="Gao L."/>
            <person name="Wang J."/>
            <person name="Hu T."/>
            <person name="Zhou J."/>
            <person name="Zhang Y."/>
            <person name="Zhao Y."/>
            <person name="Liu Y."/>
            <person name="Song Y."/>
            <person name="Tong Y."/>
            <person name="Lu Y."/>
            <person name="Yang J."/>
            <person name="Xu C."/>
            <person name="Jia M."/>
            <person name="Peters R.J."/>
            <person name="Huang L."/>
            <person name="Gao W."/>
        </authorList>
    </citation>
    <scope>NUCLEOTIDE SEQUENCE [LARGE SCALE GENOMIC DNA]</scope>
    <source>
        <strain evidence="11">cv. XIE 37</strain>
        <tissue evidence="10">Leaf</tissue>
    </source>
</reference>
<evidence type="ECO:0000313" key="11">
    <source>
        <dbReference type="Proteomes" id="UP000593562"/>
    </source>
</evidence>
<dbReference type="InParanoid" id="A0A7J7BV62"/>
<dbReference type="SUPFAM" id="SSF48264">
    <property type="entry name" value="Cytochrome P450"/>
    <property type="match status" value="1"/>
</dbReference>
<dbReference type="InterPro" id="IPR051103">
    <property type="entry name" value="Plant_metabolite_P450s"/>
</dbReference>
<dbReference type="InterPro" id="IPR036396">
    <property type="entry name" value="Cyt_P450_sf"/>
</dbReference>
<keyword evidence="7 8" id="KW-0349">Heme</keyword>
<name>A0A7J7BV62_TRIWF</name>
<dbReference type="InterPro" id="IPR002401">
    <property type="entry name" value="Cyt_P450_E_grp-I"/>
</dbReference>
<keyword evidence="8" id="KW-0503">Monooxygenase</keyword>
<dbReference type="GO" id="GO:0005506">
    <property type="term" value="F:iron ion binding"/>
    <property type="evidence" value="ECO:0007669"/>
    <property type="project" value="InterPro"/>
</dbReference>
<keyword evidence="6" id="KW-0472">Membrane</keyword>
<feature type="signal peptide" evidence="9">
    <location>
        <begin position="1"/>
        <end position="19"/>
    </location>
</feature>
<dbReference type="GO" id="GO:0016709">
    <property type="term" value="F:oxidoreductase activity, acting on paired donors, with incorporation or reduction of molecular oxygen, NAD(P)H as one donor, and incorporation of one atom of oxygen"/>
    <property type="evidence" value="ECO:0007669"/>
    <property type="project" value="TreeGrafter"/>
</dbReference>
<evidence type="ECO:0000313" key="10">
    <source>
        <dbReference type="EMBL" id="KAF5725782.1"/>
    </source>
</evidence>
<keyword evidence="9" id="KW-0732">Signal</keyword>
<evidence type="ECO:0000256" key="3">
    <source>
        <dbReference type="ARBA" id="ARBA00022692"/>
    </source>
</evidence>
<keyword evidence="8" id="KW-0560">Oxidoreductase</keyword>
<feature type="binding site" description="axial binding residue" evidence="7">
    <location>
        <position position="302"/>
    </location>
    <ligand>
        <name>heme</name>
        <dbReference type="ChEBI" id="CHEBI:30413"/>
    </ligand>
    <ligandPart>
        <name>Fe</name>
        <dbReference type="ChEBI" id="CHEBI:18248"/>
    </ligandPart>
</feature>
<dbReference type="PANTHER" id="PTHR24298">
    <property type="entry name" value="FLAVONOID 3'-MONOOXYGENASE-RELATED"/>
    <property type="match status" value="1"/>
</dbReference>
<evidence type="ECO:0000256" key="2">
    <source>
        <dbReference type="ARBA" id="ARBA00004167"/>
    </source>
</evidence>
<evidence type="ECO:0000256" key="8">
    <source>
        <dbReference type="RuleBase" id="RU000461"/>
    </source>
</evidence>
<dbReference type="PRINTS" id="PR00463">
    <property type="entry name" value="EP450I"/>
</dbReference>
<evidence type="ECO:0000256" key="4">
    <source>
        <dbReference type="ARBA" id="ARBA00022723"/>
    </source>
</evidence>
<evidence type="ECO:0000256" key="7">
    <source>
        <dbReference type="PIRSR" id="PIRSR602401-1"/>
    </source>
</evidence>
<protein>
    <recommendedName>
        <fullName evidence="12">Cytochrome P450</fullName>
    </recommendedName>
</protein>
<dbReference type="InterPro" id="IPR001128">
    <property type="entry name" value="Cyt_P450"/>
</dbReference>
<accession>A0A7J7BV62</accession>
<evidence type="ECO:0008006" key="12">
    <source>
        <dbReference type="Google" id="ProtNLM"/>
    </source>
</evidence>
<gene>
    <name evidence="10" type="ORF">HS088_TW23G00511</name>
</gene>
<keyword evidence="7 8" id="KW-0408">Iron</keyword>
<dbReference type="GO" id="GO:0016020">
    <property type="term" value="C:membrane"/>
    <property type="evidence" value="ECO:0007669"/>
    <property type="project" value="UniProtKB-SubCell"/>
</dbReference>
<comment type="similarity">
    <text evidence="8">Belongs to the cytochrome P450 family.</text>
</comment>
<proteinExistence type="inferred from homology"/>
<comment type="subcellular location">
    <subcellularLocation>
        <location evidence="2">Membrane</location>
        <topology evidence="2">Single-pass membrane protein</topology>
    </subcellularLocation>
</comment>
<dbReference type="InterPro" id="IPR017972">
    <property type="entry name" value="Cyt_P450_CS"/>
</dbReference>
<evidence type="ECO:0000256" key="5">
    <source>
        <dbReference type="ARBA" id="ARBA00022989"/>
    </source>
</evidence>
<dbReference type="Gene3D" id="1.10.630.10">
    <property type="entry name" value="Cytochrome P450"/>
    <property type="match status" value="2"/>
</dbReference>
<evidence type="ECO:0000256" key="9">
    <source>
        <dbReference type="SAM" id="SignalP"/>
    </source>
</evidence>
<evidence type="ECO:0000256" key="1">
    <source>
        <dbReference type="ARBA" id="ARBA00001971"/>
    </source>
</evidence>
<dbReference type="Proteomes" id="UP000593562">
    <property type="component" value="Unassembled WGS sequence"/>
</dbReference>
<dbReference type="GO" id="GO:0020037">
    <property type="term" value="F:heme binding"/>
    <property type="evidence" value="ECO:0007669"/>
    <property type="project" value="InterPro"/>
</dbReference>
<sequence>MELWFSLVAFLLLCSSLHALIKLFRTTKKLPPGPPTIPVIGNFLWLLKTSKSFSNVEPVLRQLRAKYGPIVTLYLGSQPSIFITNRDTAHRALVQGGSAFASRPLAVQATQVIFSNHRTIAMIPYGNQWRILRQNLMSSIHPTRLNSYSPCRRWALEVLKNRLAREAKLGRPVRVVDHIQHAMFCLLIYMLFGDEIKDDDLKRMPYLNAVVLETLRRHPPGHFIIPRAVVEDTKFDGYDIPRNAMVNFTVADMGWDPKVWEEPMEFKPERFLSDGENAHQVFDIKGVREIKMMPFGAGRRICPAISLAILHQQYFVANLIRDFKWTAENGCDVDLSEKQDFTIVMKSPLMAFISPRIN</sequence>
<dbReference type="AlphaFoldDB" id="A0A7J7BV62"/>
<keyword evidence="11" id="KW-1185">Reference proteome</keyword>
<keyword evidence="5" id="KW-1133">Transmembrane helix</keyword>
<comment type="cofactor">
    <cofactor evidence="1 7">
        <name>heme</name>
        <dbReference type="ChEBI" id="CHEBI:30413"/>
    </cofactor>
</comment>
<keyword evidence="4 7" id="KW-0479">Metal-binding</keyword>
<dbReference type="Pfam" id="PF00067">
    <property type="entry name" value="p450"/>
    <property type="match status" value="1"/>
</dbReference>
<feature type="chain" id="PRO_5029460725" description="Cytochrome P450" evidence="9">
    <location>
        <begin position="20"/>
        <end position="358"/>
    </location>
</feature>